<comment type="caution">
    <text evidence="1">The sequence shown here is derived from an EMBL/GenBank/DDBJ whole genome shotgun (WGS) entry which is preliminary data.</text>
</comment>
<dbReference type="GeneID" id="92275754"/>
<evidence type="ECO:0000313" key="2">
    <source>
        <dbReference type="Proteomes" id="UP000834611"/>
    </source>
</evidence>
<accession>A0A9N8GWU3</accession>
<dbReference type="AlphaFoldDB" id="A0A9N8GWU3"/>
<dbReference type="EMBL" id="CAHPSF010000001">
    <property type="protein sequence ID" value="CAB5659858.1"/>
    <property type="molecule type" value="Genomic_DNA"/>
</dbReference>
<reference evidence="1" key="1">
    <citation type="submission" date="2020-05" db="EMBL/GenBank/DDBJ databases">
        <authorList>
            <person name="Delgado-Blas J."/>
        </authorList>
    </citation>
    <scope>NUCLEOTIDE SEQUENCE</scope>
    <source>
        <strain evidence="1">BB1453</strain>
    </source>
</reference>
<organism evidence="1 2">
    <name type="scientific">Providencia rettgeri</name>
    <dbReference type="NCBI Taxonomy" id="587"/>
    <lineage>
        <taxon>Bacteria</taxon>
        <taxon>Pseudomonadati</taxon>
        <taxon>Pseudomonadota</taxon>
        <taxon>Gammaproteobacteria</taxon>
        <taxon>Enterobacterales</taxon>
        <taxon>Morganellaceae</taxon>
        <taxon>Providencia</taxon>
    </lineage>
</organism>
<name>A0A9N8GWU3_PRORE</name>
<proteinExistence type="predicted"/>
<dbReference type="Proteomes" id="UP000834611">
    <property type="component" value="Unassembled WGS sequence"/>
</dbReference>
<gene>
    <name evidence="1" type="ORF">GHA_00137</name>
</gene>
<evidence type="ECO:0000313" key="1">
    <source>
        <dbReference type="EMBL" id="CAB5659858.1"/>
    </source>
</evidence>
<sequence length="249" mass="29953">MRFELIISYLIKFTVNCLMLLISINSYADNRPDFVCGQFNGTVIEVPDKYAFPFAEYEGYSYFDPRFIENKEGCDANFRELTLITHWPYMTSVDPQKKFHLEIDEKTIRIILRPIREKDYSLTQKMKNYLNASYLGKRSQIFYDDDSELQYVDYFDEYNVSEKLYSGKRTQKKRTFFWFENENEVIAILECLWLPLENKYSSCNMIFSISEIGILAEIKFSFDKYNQWRDIMNEAKVFVFGFIKDEYYE</sequence>
<dbReference type="RefSeq" id="WP_180359466.1">
    <property type="nucleotide sequence ID" value="NZ_ABDWLN020000032.1"/>
</dbReference>
<protein>
    <submittedName>
        <fullName evidence="1">Uncharacterized protein</fullName>
    </submittedName>
</protein>